<feature type="domain" description="At2g35280-like TPR" evidence="1">
    <location>
        <begin position="64"/>
        <end position="127"/>
    </location>
</feature>
<organism evidence="3 4">
    <name type="scientific">Brassica rapa subsp. trilocularis</name>
    <dbReference type="NCBI Taxonomy" id="1813537"/>
    <lineage>
        <taxon>Eukaryota</taxon>
        <taxon>Viridiplantae</taxon>
        <taxon>Streptophyta</taxon>
        <taxon>Embryophyta</taxon>
        <taxon>Tracheophyta</taxon>
        <taxon>Spermatophyta</taxon>
        <taxon>Magnoliopsida</taxon>
        <taxon>eudicotyledons</taxon>
        <taxon>Gunneridae</taxon>
        <taxon>Pentapetalae</taxon>
        <taxon>rosids</taxon>
        <taxon>malvids</taxon>
        <taxon>Brassicales</taxon>
        <taxon>Brassicaceae</taxon>
        <taxon>Brassiceae</taxon>
        <taxon>Brassica</taxon>
    </lineage>
</organism>
<keyword evidence="4" id="KW-1185">Reference proteome</keyword>
<dbReference type="PANTHER" id="PTHR33784">
    <property type="entry name" value="OS05G0482100 PROTEIN"/>
    <property type="match status" value="1"/>
</dbReference>
<proteinExistence type="predicted"/>
<dbReference type="Proteomes" id="UP000823674">
    <property type="component" value="Chromosome A02"/>
</dbReference>
<dbReference type="InterPro" id="IPR036047">
    <property type="entry name" value="F-box-like_dom_sf"/>
</dbReference>
<sequence length="316" mass="35849">MKELSILSLPEEIQVLVVELVAANSFADLYRLRTTCKSMKALTELPTVYASFDVFNFPWYVHMPHLLLRTLYAAGNPSALYIKGVQFFFTFGLQEEGLALMKRAADAGFERALYTYAMTCKIFWDDEEYFSRLTRKNVDMIGRVVRSLNWGRGMSHNIAFVTKRDEFISSVIPLFYSCECTPCLDRDWYLWHIENSKAPPPELSLSPSWGAVPAEETCKLISFSLLLLFGLSSVLDQKKNGYVRVLPHSEKKGNAKVQFSGPETGDGNVTTSKLWRQVGLENPSILQSMAALMFHDGNSLHIWFVFCEKVSFSAVD</sequence>
<dbReference type="InterPro" id="IPR040338">
    <property type="entry name" value="At1g67623-like"/>
</dbReference>
<dbReference type="SUPFAM" id="SSF81383">
    <property type="entry name" value="F-box domain"/>
    <property type="match status" value="1"/>
</dbReference>
<dbReference type="InterPro" id="IPR057136">
    <property type="entry name" value="At2g35280_TPR_dom"/>
</dbReference>
<evidence type="ECO:0000313" key="3">
    <source>
        <dbReference type="EMBL" id="KAG5410919.1"/>
    </source>
</evidence>
<gene>
    <name evidence="3" type="primary">A02g507970.1_BraROA</name>
    <name evidence="2" type="synonym">A02g507530.1_BraROA</name>
    <name evidence="2" type="ORF">IGI04_007169</name>
    <name evidence="3" type="ORF">IGI04_007238</name>
</gene>
<protein>
    <recommendedName>
        <fullName evidence="1">At2g35280-like TPR domain-containing protein</fullName>
    </recommendedName>
</protein>
<name>A0ABQ7NJ99_BRACM</name>
<reference evidence="3 4" key="1">
    <citation type="submission" date="2021-03" db="EMBL/GenBank/DDBJ databases">
        <authorList>
            <person name="King G.J."/>
            <person name="Bancroft I."/>
            <person name="Baten A."/>
            <person name="Bloomfield J."/>
            <person name="Borpatragohain P."/>
            <person name="He Z."/>
            <person name="Irish N."/>
            <person name="Irwin J."/>
            <person name="Liu K."/>
            <person name="Mauleon R.P."/>
            <person name="Moore J."/>
            <person name="Morris R."/>
            <person name="Ostergaard L."/>
            <person name="Wang B."/>
            <person name="Wells R."/>
        </authorList>
    </citation>
    <scope>NUCLEOTIDE SEQUENCE [LARGE SCALE GENOMIC DNA]</scope>
    <source>
        <strain evidence="3">R-o-18</strain>
        <tissue evidence="3">Leaf</tissue>
    </source>
</reference>
<evidence type="ECO:0000259" key="1">
    <source>
        <dbReference type="Pfam" id="PF23310"/>
    </source>
</evidence>
<dbReference type="EMBL" id="JADBGQ010000002">
    <property type="protein sequence ID" value="KAG5410850.1"/>
    <property type="molecule type" value="Genomic_DNA"/>
</dbReference>
<accession>A0ABQ7NJ99</accession>
<evidence type="ECO:0000313" key="2">
    <source>
        <dbReference type="EMBL" id="KAG5410850.1"/>
    </source>
</evidence>
<comment type="caution">
    <text evidence="3">The sequence shown here is derived from an EMBL/GenBank/DDBJ whole genome shotgun (WGS) entry which is preliminary data.</text>
</comment>
<dbReference type="Pfam" id="PF23310">
    <property type="entry name" value="TPR_27"/>
    <property type="match status" value="1"/>
</dbReference>
<dbReference type="PANTHER" id="PTHR33784:SF36">
    <property type="entry name" value="F-BOX DOMAIN-CONTAINING PROTEIN"/>
    <property type="match status" value="1"/>
</dbReference>
<evidence type="ECO:0000313" key="4">
    <source>
        <dbReference type="Proteomes" id="UP000823674"/>
    </source>
</evidence>
<dbReference type="EMBL" id="JADBGQ010000002">
    <property type="protein sequence ID" value="KAG5410919.1"/>
    <property type="molecule type" value="Genomic_DNA"/>
</dbReference>